<reference evidence="1 2" key="1">
    <citation type="submission" date="2019-09" db="EMBL/GenBank/DDBJ databases">
        <title>Genome Sequences of Streptomyces kaniharaensis ATCC 21070.</title>
        <authorList>
            <person name="Zhu W."/>
            <person name="De Crecy-Lagard V."/>
            <person name="Richards N.G."/>
        </authorList>
    </citation>
    <scope>NUCLEOTIDE SEQUENCE [LARGE SCALE GENOMIC DNA]</scope>
    <source>
        <strain evidence="1 2">SF-557</strain>
    </source>
</reference>
<evidence type="ECO:0000313" key="2">
    <source>
        <dbReference type="Proteomes" id="UP000450000"/>
    </source>
</evidence>
<comment type="caution">
    <text evidence="1">The sequence shown here is derived from an EMBL/GenBank/DDBJ whole genome shotgun (WGS) entry which is preliminary data.</text>
</comment>
<organism evidence="1 2">
    <name type="scientific">Streptomyces kaniharaensis</name>
    <dbReference type="NCBI Taxonomy" id="212423"/>
    <lineage>
        <taxon>Bacteria</taxon>
        <taxon>Bacillati</taxon>
        <taxon>Actinomycetota</taxon>
        <taxon>Actinomycetes</taxon>
        <taxon>Kitasatosporales</taxon>
        <taxon>Streptomycetaceae</taxon>
        <taxon>Streptomyces</taxon>
    </lineage>
</organism>
<dbReference type="Proteomes" id="UP000450000">
    <property type="component" value="Unassembled WGS sequence"/>
</dbReference>
<dbReference type="OrthoDB" id="4248155at2"/>
<dbReference type="AlphaFoldDB" id="A0A6N7L1P3"/>
<protein>
    <submittedName>
        <fullName evidence="1">Uncharacterized protein</fullName>
    </submittedName>
</protein>
<accession>A0A6N7L1P3</accession>
<keyword evidence="2" id="KW-1185">Reference proteome</keyword>
<sequence>MTGSPARWTRIAPHLDVGDGLRADVSRIHWDMTSMSLFGAYEDQDERFPQVKYGHPRTAGSI</sequence>
<gene>
    <name evidence="1" type="ORF">F7Q99_28670</name>
</gene>
<proteinExistence type="predicted"/>
<name>A0A6N7L1P3_9ACTN</name>
<dbReference type="EMBL" id="WBOF01000002">
    <property type="protein sequence ID" value="MQS16104.1"/>
    <property type="molecule type" value="Genomic_DNA"/>
</dbReference>
<evidence type="ECO:0000313" key="1">
    <source>
        <dbReference type="EMBL" id="MQS16104.1"/>
    </source>
</evidence>